<dbReference type="Proteomes" id="UP000295064">
    <property type="component" value="Unassembled WGS sequence"/>
</dbReference>
<reference evidence="2 3" key="1">
    <citation type="submission" date="2019-03" db="EMBL/GenBank/DDBJ databases">
        <title>Subsurface microbial communities from deep shales in Ohio and West Virginia, USA.</title>
        <authorList>
            <person name="Wrighton K."/>
        </authorList>
    </citation>
    <scope>NUCLEOTIDE SEQUENCE [LARGE SCALE GENOMIC DNA]</scope>
    <source>
        <strain evidence="2 3">MA284_T2</strain>
    </source>
</reference>
<dbReference type="InterPro" id="IPR050471">
    <property type="entry name" value="AB_hydrolase"/>
</dbReference>
<dbReference type="PANTHER" id="PTHR43433:SF5">
    <property type="entry name" value="AB HYDROLASE-1 DOMAIN-CONTAINING PROTEIN"/>
    <property type="match status" value="1"/>
</dbReference>
<dbReference type="PRINTS" id="PR00111">
    <property type="entry name" value="ABHYDROLASE"/>
</dbReference>
<dbReference type="PANTHER" id="PTHR43433">
    <property type="entry name" value="HYDROLASE, ALPHA/BETA FOLD FAMILY PROTEIN"/>
    <property type="match status" value="1"/>
</dbReference>
<dbReference type="InterPro" id="IPR029058">
    <property type="entry name" value="AB_hydrolase_fold"/>
</dbReference>
<organism evidence="2 3">
    <name type="scientific">Halanaerobium saccharolyticum</name>
    <dbReference type="NCBI Taxonomy" id="43595"/>
    <lineage>
        <taxon>Bacteria</taxon>
        <taxon>Bacillati</taxon>
        <taxon>Bacillota</taxon>
        <taxon>Clostridia</taxon>
        <taxon>Halanaerobiales</taxon>
        <taxon>Halanaerobiaceae</taxon>
        <taxon>Halanaerobium</taxon>
    </lineage>
</organism>
<dbReference type="Gene3D" id="3.40.50.1820">
    <property type="entry name" value="alpha/beta hydrolase"/>
    <property type="match status" value="1"/>
</dbReference>
<dbReference type="RefSeq" id="WP_166637940.1">
    <property type="nucleotide sequence ID" value="NZ_SNWX01000002.1"/>
</dbReference>
<evidence type="ECO:0000313" key="3">
    <source>
        <dbReference type="Proteomes" id="UP000295064"/>
    </source>
</evidence>
<sequence>MKSEIVKLKKGTMEYTFRGRGPVVLNLHGGHSNCQETFGIQPLLEAGYSILTPSRPGYGKTDIEAKTPAESAFILIELLDHLDIDKVNLIAVSAGGPTAIYLAANYSARVKKLVLESAASRSWVTKKDLDYNVGKIIFNPKSQKIIWLILRKIANNFPSFFAKIFLPQFSTLTRSEVMARMNSNDLEAVVKMVNRYSSDKGFMYDLEHQTEKEVLQKIEVPTLILHSKFDKSVSFKHAEYASENIKNSEIYADDFWGHLIWIGKSKKNRDNKLLEFLASNHC</sequence>
<evidence type="ECO:0000259" key="1">
    <source>
        <dbReference type="Pfam" id="PF00561"/>
    </source>
</evidence>
<name>A0A4R6M2W7_9FIRM</name>
<accession>A0A4R6M2W7</accession>
<gene>
    <name evidence="2" type="ORF">DFR79_102147</name>
</gene>
<evidence type="ECO:0000313" key="2">
    <source>
        <dbReference type="EMBL" id="TDO94770.1"/>
    </source>
</evidence>
<dbReference type="Pfam" id="PF00561">
    <property type="entry name" value="Abhydrolase_1"/>
    <property type="match status" value="1"/>
</dbReference>
<comment type="caution">
    <text evidence="2">The sequence shown here is derived from an EMBL/GenBank/DDBJ whole genome shotgun (WGS) entry which is preliminary data.</text>
</comment>
<dbReference type="AlphaFoldDB" id="A0A4R6M2W7"/>
<dbReference type="InterPro" id="IPR000073">
    <property type="entry name" value="AB_hydrolase_1"/>
</dbReference>
<feature type="domain" description="AB hydrolase-1" evidence="1">
    <location>
        <begin position="22"/>
        <end position="260"/>
    </location>
</feature>
<protein>
    <submittedName>
        <fullName evidence="2">Pimeloyl-ACP methyl ester carboxylesterase</fullName>
    </submittedName>
</protein>
<dbReference type="SUPFAM" id="SSF53474">
    <property type="entry name" value="alpha/beta-Hydrolases"/>
    <property type="match status" value="1"/>
</dbReference>
<dbReference type="EMBL" id="SNWX01000002">
    <property type="protein sequence ID" value="TDO94770.1"/>
    <property type="molecule type" value="Genomic_DNA"/>
</dbReference>
<proteinExistence type="predicted"/>